<dbReference type="GO" id="GO:0008270">
    <property type="term" value="F:zinc ion binding"/>
    <property type="evidence" value="ECO:0007669"/>
    <property type="project" value="UniProtKB-KW"/>
</dbReference>
<evidence type="ECO:0000313" key="4">
    <source>
        <dbReference type="Proteomes" id="UP000053237"/>
    </source>
</evidence>
<dbReference type="Proteomes" id="UP000053237">
    <property type="component" value="Unassembled WGS sequence"/>
</dbReference>
<evidence type="ECO:0000259" key="2">
    <source>
        <dbReference type="PROSITE" id="PS50158"/>
    </source>
</evidence>
<name>A0A024FWR9_9STRA</name>
<gene>
    <name evidence="3" type="ORF">BN9_132130</name>
</gene>
<accession>A0A024FWR9</accession>
<dbReference type="PROSITE" id="PS50158">
    <property type="entry name" value="ZF_CCHC"/>
    <property type="match status" value="1"/>
</dbReference>
<feature type="domain" description="CCHC-type" evidence="2">
    <location>
        <begin position="188"/>
        <end position="203"/>
    </location>
</feature>
<dbReference type="InParanoid" id="A0A024FWR9"/>
<sequence length="214" mass="23917">MDLRDVRVKLTNCLQQQERGFRTAAAATEIEKIKDEIKEGLADNRAGTCTHAFEAIYGLPCWHSLSKRIDNDQTLLPSDIHQQWNLSPEIESAVSEDAEEDSKTGIGEYQKTLEQVETTYQGLNSSEQKEMKAQLMPMATRRSRAPNPPCAIIKQRGRPAGSKQPFKNEASIKRDLSAFEHQTQGKCRCSNCGKIGHNKRSCRIPVTSLESGQA</sequence>
<dbReference type="AlphaFoldDB" id="A0A024FWR9"/>
<keyword evidence="4" id="KW-1185">Reference proteome</keyword>
<protein>
    <recommendedName>
        <fullName evidence="2">CCHC-type domain-containing protein</fullName>
    </recommendedName>
</protein>
<keyword evidence="1" id="KW-0862">Zinc</keyword>
<keyword evidence="1" id="KW-0863">Zinc-finger</keyword>
<dbReference type="InterPro" id="IPR001878">
    <property type="entry name" value="Znf_CCHC"/>
</dbReference>
<dbReference type="SUPFAM" id="SSF57756">
    <property type="entry name" value="Retrovirus zinc finger-like domains"/>
    <property type="match status" value="1"/>
</dbReference>
<evidence type="ECO:0000256" key="1">
    <source>
        <dbReference type="PROSITE-ProRule" id="PRU00047"/>
    </source>
</evidence>
<evidence type="ECO:0000313" key="3">
    <source>
        <dbReference type="EMBL" id="CCI11623.1"/>
    </source>
</evidence>
<dbReference type="InterPro" id="IPR036875">
    <property type="entry name" value="Znf_CCHC_sf"/>
</dbReference>
<dbReference type="EMBL" id="CAIX01001373">
    <property type="protein sequence ID" value="CCI11623.1"/>
    <property type="molecule type" value="Genomic_DNA"/>
</dbReference>
<reference evidence="3 4" key="1">
    <citation type="submission" date="2012-05" db="EMBL/GenBank/DDBJ databases">
        <title>Recombination and specialization in a pathogen metapopulation.</title>
        <authorList>
            <person name="Gardiner A."/>
            <person name="Kemen E."/>
            <person name="Schultz-Larsen T."/>
            <person name="MacLean D."/>
            <person name="Van Oosterhout C."/>
            <person name="Jones J.D.G."/>
        </authorList>
    </citation>
    <scope>NUCLEOTIDE SEQUENCE [LARGE SCALE GENOMIC DNA]</scope>
    <source>
        <strain evidence="3 4">Ac Nc2</strain>
    </source>
</reference>
<dbReference type="GO" id="GO:0003676">
    <property type="term" value="F:nucleic acid binding"/>
    <property type="evidence" value="ECO:0007669"/>
    <property type="project" value="InterPro"/>
</dbReference>
<proteinExistence type="predicted"/>
<organism evidence="3 4">
    <name type="scientific">Albugo candida</name>
    <dbReference type="NCBI Taxonomy" id="65357"/>
    <lineage>
        <taxon>Eukaryota</taxon>
        <taxon>Sar</taxon>
        <taxon>Stramenopiles</taxon>
        <taxon>Oomycota</taxon>
        <taxon>Peronosporomycetes</taxon>
        <taxon>Albuginales</taxon>
        <taxon>Albuginaceae</taxon>
        <taxon>Albugo</taxon>
    </lineage>
</organism>
<keyword evidence="1" id="KW-0479">Metal-binding</keyword>
<comment type="caution">
    <text evidence="3">The sequence shown here is derived from an EMBL/GenBank/DDBJ whole genome shotgun (WGS) entry which is preliminary data.</text>
</comment>